<dbReference type="STRING" id="1391654.AKJ09_10458"/>
<accession>A0A0K1QEF4</accession>
<keyword evidence="2" id="KW-0808">Transferase</keyword>
<dbReference type="Proteomes" id="UP000064967">
    <property type="component" value="Chromosome"/>
</dbReference>
<dbReference type="AlphaFoldDB" id="A0A0K1QEF4"/>
<feature type="compositionally biased region" description="Basic residues" evidence="1">
    <location>
        <begin position="269"/>
        <end position="289"/>
    </location>
</feature>
<feature type="region of interest" description="Disordered" evidence="1">
    <location>
        <begin position="217"/>
        <end position="237"/>
    </location>
</feature>
<dbReference type="RefSeq" id="WP_146654506.1">
    <property type="nucleotide sequence ID" value="NZ_CP012333.1"/>
</dbReference>
<proteinExistence type="predicted"/>
<feature type="region of interest" description="Disordered" evidence="1">
    <location>
        <begin position="251"/>
        <end position="306"/>
    </location>
</feature>
<protein>
    <submittedName>
        <fullName evidence="2">Serine/threonine protein kinase PrkC, regulator of stationary phase</fullName>
    </submittedName>
</protein>
<keyword evidence="3" id="KW-1185">Reference proteome</keyword>
<keyword evidence="2" id="KW-0418">Kinase</keyword>
<keyword evidence="2" id="KW-0723">Serine/threonine-protein kinase</keyword>
<evidence type="ECO:0000313" key="2">
    <source>
        <dbReference type="EMBL" id="AKV03795.1"/>
    </source>
</evidence>
<gene>
    <name evidence="2" type="ORF">AKJ09_10458</name>
</gene>
<feature type="compositionally biased region" description="Pro residues" evidence="1">
    <location>
        <begin position="252"/>
        <end position="265"/>
    </location>
</feature>
<reference evidence="2 3" key="1">
    <citation type="submission" date="2015-08" db="EMBL/GenBank/DDBJ databases">
        <authorList>
            <person name="Babu N.S."/>
            <person name="Beckwith C.J."/>
            <person name="Beseler K.G."/>
            <person name="Brison A."/>
            <person name="Carone J.V."/>
            <person name="Caskin T.P."/>
            <person name="Diamond M."/>
            <person name="Durham M.E."/>
            <person name="Foxe J.M."/>
            <person name="Go M."/>
            <person name="Henderson B.A."/>
            <person name="Jones I.B."/>
            <person name="McGettigan J.A."/>
            <person name="Micheletti S.J."/>
            <person name="Nasrallah M.E."/>
            <person name="Ortiz D."/>
            <person name="Piller C.R."/>
            <person name="Privatt S.R."/>
            <person name="Schneider S.L."/>
            <person name="Sharp S."/>
            <person name="Smith T.C."/>
            <person name="Stanton J.D."/>
            <person name="Ullery H.E."/>
            <person name="Wilson R.J."/>
            <person name="Serrano M.G."/>
            <person name="Buck G."/>
            <person name="Lee V."/>
            <person name="Wang Y."/>
            <person name="Carvalho R."/>
            <person name="Voegtly L."/>
            <person name="Shi R."/>
            <person name="Duckworth R."/>
            <person name="Johnson A."/>
            <person name="Loviza R."/>
            <person name="Walstead R."/>
            <person name="Shah Z."/>
            <person name="Kiflezghi M."/>
            <person name="Wade K."/>
            <person name="Ball S.L."/>
            <person name="Bradley K.W."/>
            <person name="Asai D.J."/>
            <person name="Bowman C.A."/>
            <person name="Russell D.A."/>
            <person name="Pope W.H."/>
            <person name="Jacobs-Sera D."/>
            <person name="Hendrix R.W."/>
            <person name="Hatfull G.F."/>
        </authorList>
    </citation>
    <scope>NUCLEOTIDE SEQUENCE [LARGE SCALE GENOMIC DNA]</scope>
    <source>
        <strain evidence="2 3">DSM 27648</strain>
    </source>
</reference>
<sequence>MKALALHPSARFSTAAEFQTAIDSYVASRPELRATSKELGKFVADLFSDKRAKLKSVIEAELGRVGQEKSSLIPVFSPTTTSTGGSAGAASALAQSQTVAVPELPRSKWRLWALGAVAVVAASALVVVLARGKEPSIAATAASTSSQASCEVTIRVTPPDAKIFLDDAPLDTNPATTTLPRNSIKHRVRGEVAGYSAKSEWITIEGAQMTVDLALDPEPASQPSGAKSGKVEATKETKKVPVWMPASKVVHPAPPPAVSTPPSLPSRPSLRRRRLHHLHRRRRSRRARISTRTIPGHRQSTEHVSKVRLRRSALTWATTRLFCSPSRSSSSP</sequence>
<dbReference type="KEGG" id="llu:AKJ09_10458"/>
<organism evidence="2 3">
    <name type="scientific">Labilithrix luteola</name>
    <dbReference type="NCBI Taxonomy" id="1391654"/>
    <lineage>
        <taxon>Bacteria</taxon>
        <taxon>Pseudomonadati</taxon>
        <taxon>Myxococcota</taxon>
        <taxon>Polyangia</taxon>
        <taxon>Polyangiales</taxon>
        <taxon>Labilitrichaceae</taxon>
        <taxon>Labilithrix</taxon>
    </lineage>
</organism>
<dbReference type="EMBL" id="CP012333">
    <property type="protein sequence ID" value="AKV03795.1"/>
    <property type="molecule type" value="Genomic_DNA"/>
</dbReference>
<name>A0A0K1QEF4_9BACT</name>
<evidence type="ECO:0000313" key="3">
    <source>
        <dbReference type="Proteomes" id="UP000064967"/>
    </source>
</evidence>
<evidence type="ECO:0000256" key="1">
    <source>
        <dbReference type="SAM" id="MobiDB-lite"/>
    </source>
</evidence>
<dbReference type="GO" id="GO:0004674">
    <property type="term" value="F:protein serine/threonine kinase activity"/>
    <property type="evidence" value="ECO:0007669"/>
    <property type="project" value="UniProtKB-KW"/>
</dbReference>